<dbReference type="EMBL" id="CADIKC010000002">
    <property type="protein sequence ID" value="CAB3668520.1"/>
    <property type="molecule type" value="Genomic_DNA"/>
</dbReference>
<gene>
    <name evidence="6" type="primary">cmpR_4</name>
    <name evidence="6" type="ORF">LMG24238_01966</name>
</gene>
<keyword evidence="4" id="KW-0804">Transcription</keyword>
<dbReference type="Gene3D" id="3.40.190.290">
    <property type="match status" value="1"/>
</dbReference>
<dbReference type="Gene3D" id="1.10.10.10">
    <property type="entry name" value="Winged helix-like DNA-binding domain superfamily/Winged helix DNA-binding domain"/>
    <property type="match status" value="1"/>
</dbReference>
<dbReference type="GO" id="GO:0000976">
    <property type="term" value="F:transcription cis-regulatory region binding"/>
    <property type="evidence" value="ECO:0007669"/>
    <property type="project" value="TreeGrafter"/>
</dbReference>
<evidence type="ECO:0000256" key="1">
    <source>
        <dbReference type="ARBA" id="ARBA00009437"/>
    </source>
</evidence>
<organism evidence="6 7">
    <name type="scientific">Paraburkholderia sediminicola</name>
    <dbReference type="NCBI Taxonomy" id="458836"/>
    <lineage>
        <taxon>Bacteria</taxon>
        <taxon>Pseudomonadati</taxon>
        <taxon>Pseudomonadota</taxon>
        <taxon>Betaproteobacteria</taxon>
        <taxon>Burkholderiales</taxon>
        <taxon>Burkholderiaceae</taxon>
        <taxon>Paraburkholderia</taxon>
    </lineage>
</organism>
<evidence type="ECO:0000313" key="6">
    <source>
        <dbReference type="EMBL" id="CAB3668520.1"/>
    </source>
</evidence>
<name>A0A6J5APE3_9BURK</name>
<dbReference type="SUPFAM" id="SSF46785">
    <property type="entry name" value="Winged helix' DNA-binding domain"/>
    <property type="match status" value="1"/>
</dbReference>
<dbReference type="Pfam" id="PF00126">
    <property type="entry name" value="HTH_1"/>
    <property type="match status" value="1"/>
</dbReference>
<dbReference type="PROSITE" id="PS50931">
    <property type="entry name" value="HTH_LYSR"/>
    <property type="match status" value="1"/>
</dbReference>
<evidence type="ECO:0000313" key="7">
    <source>
        <dbReference type="Proteomes" id="UP000494255"/>
    </source>
</evidence>
<keyword evidence="2" id="KW-0805">Transcription regulation</keyword>
<dbReference type="InterPro" id="IPR000847">
    <property type="entry name" value="LysR_HTH_N"/>
</dbReference>
<dbReference type="PANTHER" id="PTHR30126">
    <property type="entry name" value="HTH-TYPE TRANSCRIPTIONAL REGULATOR"/>
    <property type="match status" value="1"/>
</dbReference>
<dbReference type="InterPro" id="IPR036388">
    <property type="entry name" value="WH-like_DNA-bd_sf"/>
</dbReference>
<dbReference type="Pfam" id="PF03466">
    <property type="entry name" value="LysR_substrate"/>
    <property type="match status" value="1"/>
</dbReference>
<dbReference type="AlphaFoldDB" id="A0A6J5APE3"/>
<feature type="domain" description="HTH lysR-type" evidence="5">
    <location>
        <begin position="14"/>
        <end position="70"/>
    </location>
</feature>
<dbReference type="SUPFAM" id="SSF53850">
    <property type="entry name" value="Periplasmic binding protein-like II"/>
    <property type="match status" value="1"/>
</dbReference>
<reference evidence="6 7" key="1">
    <citation type="submission" date="2020-04" db="EMBL/GenBank/DDBJ databases">
        <authorList>
            <person name="De Canck E."/>
        </authorList>
    </citation>
    <scope>NUCLEOTIDE SEQUENCE [LARGE SCALE GENOMIC DNA]</scope>
    <source>
        <strain evidence="6 7">LMG 24238</strain>
    </source>
</reference>
<dbReference type="GO" id="GO:0003700">
    <property type="term" value="F:DNA-binding transcription factor activity"/>
    <property type="evidence" value="ECO:0007669"/>
    <property type="project" value="InterPro"/>
</dbReference>
<keyword evidence="3" id="KW-0238">DNA-binding</keyword>
<dbReference type="InterPro" id="IPR005119">
    <property type="entry name" value="LysR_subst-bd"/>
</dbReference>
<dbReference type="CDD" id="cd08419">
    <property type="entry name" value="PBP2_CbbR_RubisCO_like"/>
    <property type="match status" value="1"/>
</dbReference>
<dbReference type="InterPro" id="IPR036390">
    <property type="entry name" value="WH_DNA-bd_sf"/>
</dbReference>
<keyword evidence="7" id="KW-1185">Reference proteome</keyword>
<evidence type="ECO:0000259" key="5">
    <source>
        <dbReference type="PROSITE" id="PS50931"/>
    </source>
</evidence>
<protein>
    <submittedName>
        <fullName evidence="6">HTH-type transcriptional activator CmpR</fullName>
    </submittedName>
</protein>
<dbReference type="PANTHER" id="PTHR30126:SF5">
    <property type="entry name" value="HTH-TYPE TRANSCRIPTIONAL ACTIVATOR CMPR"/>
    <property type="match status" value="1"/>
</dbReference>
<accession>A0A6J5APE3</accession>
<evidence type="ECO:0000256" key="2">
    <source>
        <dbReference type="ARBA" id="ARBA00023015"/>
    </source>
</evidence>
<sequence>MFAYTSAMTMRNATLRQLKVFETVARHLSFSRAAEELHLTQPAVSTQVRQLEEHAGLPLFEQLGKKIYLTPAGTEMLHYSRAIIQQFHEVDEAMSQLKGVSGGKLNVAVISAGDYFFPRLLAEFTRRYAGVVLNLAVHNRAELLHQLATNQTDLAVMVRPPHETDATNEPFAPHPYVIVAAPTHPLAHKRNIKMSQLAGEAFIVRERGSDTWNSMEEGFAGRLANLKIAMEIKSTETIKQAVIAGMGIAFLSAHTISLELQLGHLVVLDVESFPVMLNWYVVHRKNKRLPPVAVAFKRFLMEEGAGLIEKITRVKELSVYKQ</sequence>
<proteinExistence type="inferred from homology"/>
<dbReference type="Proteomes" id="UP000494255">
    <property type="component" value="Unassembled WGS sequence"/>
</dbReference>
<dbReference type="FunFam" id="1.10.10.10:FF:000001">
    <property type="entry name" value="LysR family transcriptional regulator"/>
    <property type="match status" value="1"/>
</dbReference>
<evidence type="ECO:0000256" key="3">
    <source>
        <dbReference type="ARBA" id="ARBA00023125"/>
    </source>
</evidence>
<evidence type="ECO:0000256" key="4">
    <source>
        <dbReference type="ARBA" id="ARBA00023163"/>
    </source>
</evidence>
<dbReference type="PRINTS" id="PR00039">
    <property type="entry name" value="HTHLYSR"/>
</dbReference>
<comment type="similarity">
    <text evidence="1">Belongs to the LysR transcriptional regulatory family.</text>
</comment>